<dbReference type="InterPro" id="IPR003736">
    <property type="entry name" value="PAAI_dom"/>
</dbReference>
<dbReference type="EC" id="3.1.2.-" evidence="4"/>
<dbReference type="RefSeq" id="WP_344788178.1">
    <property type="nucleotide sequence ID" value="NZ_BAAAWN010000001.1"/>
</dbReference>
<dbReference type="InterPro" id="IPR006683">
    <property type="entry name" value="Thioestr_dom"/>
</dbReference>
<dbReference type="NCBIfam" id="TIGR00369">
    <property type="entry name" value="unchar_dom_1"/>
    <property type="match status" value="1"/>
</dbReference>
<dbReference type="GO" id="GO:0016787">
    <property type="term" value="F:hydrolase activity"/>
    <property type="evidence" value="ECO:0007669"/>
    <property type="project" value="UniProtKB-KW"/>
</dbReference>
<dbReference type="Pfam" id="PF03061">
    <property type="entry name" value="4HBT"/>
    <property type="match status" value="1"/>
</dbReference>
<evidence type="ECO:0000313" key="4">
    <source>
        <dbReference type="EMBL" id="MFB9821939.1"/>
    </source>
</evidence>
<evidence type="ECO:0000256" key="1">
    <source>
        <dbReference type="ARBA" id="ARBA00008324"/>
    </source>
</evidence>
<protein>
    <submittedName>
        <fullName evidence="4">PaaI family thioesterase</fullName>
        <ecNumber evidence="4">3.1.2.-</ecNumber>
    </submittedName>
</protein>
<sequence>MAMTVTAVEPGRVTFRCDPEEVHYNPLGVIHGGLVCTLLDTAIGCAAHTTLPAGVSYTSIEISVSYLRPVLPELGPLTAVGTVRKSGRRVVFAAGDVLDKNGKLVATATSSLLVTTP</sequence>
<dbReference type="Gene3D" id="3.10.129.10">
    <property type="entry name" value="Hotdog Thioesterase"/>
    <property type="match status" value="1"/>
</dbReference>
<dbReference type="PANTHER" id="PTHR21660:SF1">
    <property type="entry name" value="ACYL-COENZYME A THIOESTERASE 13"/>
    <property type="match status" value="1"/>
</dbReference>
<comment type="caution">
    <text evidence="4">The sequence shown here is derived from an EMBL/GenBank/DDBJ whole genome shotgun (WGS) entry which is preliminary data.</text>
</comment>
<comment type="similarity">
    <text evidence="1">Belongs to the thioesterase PaaI family.</text>
</comment>
<evidence type="ECO:0000256" key="2">
    <source>
        <dbReference type="ARBA" id="ARBA00022801"/>
    </source>
</evidence>
<evidence type="ECO:0000259" key="3">
    <source>
        <dbReference type="Pfam" id="PF03061"/>
    </source>
</evidence>
<proteinExistence type="inferred from homology"/>
<keyword evidence="2 4" id="KW-0378">Hydrolase</keyword>
<evidence type="ECO:0000313" key="5">
    <source>
        <dbReference type="Proteomes" id="UP001589702"/>
    </source>
</evidence>
<name>A0ABV5Y4M5_ARTRM</name>
<organism evidence="4 5">
    <name type="scientific">Arthrobacter ramosus</name>
    <dbReference type="NCBI Taxonomy" id="1672"/>
    <lineage>
        <taxon>Bacteria</taxon>
        <taxon>Bacillati</taxon>
        <taxon>Actinomycetota</taxon>
        <taxon>Actinomycetes</taxon>
        <taxon>Micrococcales</taxon>
        <taxon>Micrococcaceae</taxon>
        <taxon>Arthrobacter</taxon>
    </lineage>
</organism>
<accession>A0ABV5Y4M5</accession>
<keyword evidence="5" id="KW-1185">Reference proteome</keyword>
<dbReference type="InterPro" id="IPR039298">
    <property type="entry name" value="ACOT13"/>
</dbReference>
<reference evidence="4 5" key="1">
    <citation type="submission" date="2024-09" db="EMBL/GenBank/DDBJ databases">
        <authorList>
            <person name="Sun Q."/>
            <person name="Mori K."/>
        </authorList>
    </citation>
    <scope>NUCLEOTIDE SEQUENCE [LARGE SCALE GENOMIC DNA]</scope>
    <source>
        <strain evidence="4 5">JCM 1334</strain>
    </source>
</reference>
<dbReference type="PANTHER" id="PTHR21660">
    <property type="entry name" value="THIOESTERASE SUPERFAMILY MEMBER-RELATED"/>
    <property type="match status" value="1"/>
</dbReference>
<dbReference type="SUPFAM" id="SSF54637">
    <property type="entry name" value="Thioesterase/thiol ester dehydrase-isomerase"/>
    <property type="match status" value="1"/>
</dbReference>
<gene>
    <name evidence="4" type="ORF">ACFFP1_20910</name>
</gene>
<dbReference type="InterPro" id="IPR029069">
    <property type="entry name" value="HotDog_dom_sf"/>
</dbReference>
<dbReference type="CDD" id="cd03443">
    <property type="entry name" value="PaaI_thioesterase"/>
    <property type="match status" value="1"/>
</dbReference>
<feature type="domain" description="Thioesterase" evidence="3">
    <location>
        <begin position="28"/>
        <end position="106"/>
    </location>
</feature>
<dbReference type="Proteomes" id="UP001589702">
    <property type="component" value="Unassembled WGS sequence"/>
</dbReference>
<dbReference type="EMBL" id="JBHMBC010000039">
    <property type="protein sequence ID" value="MFB9821939.1"/>
    <property type="molecule type" value="Genomic_DNA"/>
</dbReference>